<name>A0AAW2JH01_SESRA</name>
<dbReference type="PANTHER" id="PTHR33116">
    <property type="entry name" value="REVERSE TRANSCRIPTASE ZINC-BINDING DOMAIN-CONTAINING PROTEIN-RELATED-RELATED"/>
    <property type="match status" value="1"/>
</dbReference>
<dbReference type="InterPro" id="IPR000477">
    <property type="entry name" value="RT_dom"/>
</dbReference>
<dbReference type="Pfam" id="PF00078">
    <property type="entry name" value="RVT_1"/>
    <property type="match status" value="1"/>
</dbReference>
<dbReference type="PANTHER" id="PTHR33116:SF76">
    <property type="entry name" value="DUF4283 DOMAIN-CONTAINING PROTEIN"/>
    <property type="match status" value="1"/>
</dbReference>
<evidence type="ECO:0000313" key="2">
    <source>
        <dbReference type="EMBL" id="KAL0292825.1"/>
    </source>
</evidence>
<proteinExistence type="predicted"/>
<dbReference type="AlphaFoldDB" id="A0AAW2JH01"/>
<dbReference type="EMBL" id="JACGWJ010000385">
    <property type="protein sequence ID" value="KAL0292825.1"/>
    <property type="molecule type" value="Genomic_DNA"/>
</dbReference>
<organism evidence="2">
    <name type="scientific">Sesamum radiatum</name>
    <name type="common">Black benniseed</name>
    <dbReference type="NCBI Taxonomy" id="300843"/>
    <lineage>
        <taxon>Eukaryota</taxon>
        <taxon>Viridiplantae</taxon>
        <taxon>Streptophyta</taxon>
        <taxon>Embryophyta</taxon>
        <taxon>Tracheophyta</taxon>
        <taxon>Spermatophyta</taxon>
        <taxon>Magnoliopsida</taxon>
        <taxon>eudicotyledons</taxon>
        <taxon>Gunneridae</taxon>
        <taxon>Pentapetalae</taxon>
        <taxon>asterids</taxon>
        <taxon>lamiids</taxon>
        <taxon>Lamiales</taxon>
        <taxon>Pedaliaceae</taxon>
        <taxon>Sesamum</taxon>
    </lineage>
</organism>
<accession>A0AAW2JH01</accession>
<gene>
    <name evidence="2" type="ORF">Sradi_6969900</name>
</gene>
<evidence type="ECO:0000259" key="1">
    <source>
        <dbReference type="Pfam" id="PF00078"/>
    </source>
</evidence>
<reference evidence="2" key="2">
    <citation type="journal article" date="2024" name="Plant">
        <title>Genomic evolution and insights into agronomic trait innovations of Sesamum species.</title>
        <authorList>
            <person name="Miao H."/>
            <person name="Wang L."/>
            <person name="Qu L."/>
            <person name="Liu H."/>
            <person name="Sun Y."/>
            <person name="Le M."/>
            <person name="Wang Q."/>
            <person name="Wei S."/>
            <person name="Zheng Y."/>
            <person name="Lin W."/>
            <person name="Duan Y."/>
            <person name="Cao H."/>
            <person name="Xiong S."/>
            <person name="Wang X."/>
            <person name="Wei L."/>
            <person name="Li C."/>
            <person name="Ma Q."/>
            <person name="Ju M."/>
            <person name="Zhao R."/>
            <person name="Li G."/>
            <person name="Mu C."/>
            <person name="Tian Q."/>
            <person name="Mei H."/>
            <person name="Zhang T."/>
            <person name="Gao T."/>
            <person name="Zhang H."/>
        </authorList>
    </citation>
    <scope>NUCLEOTIDE SEQUENCE</scope>
    <source>
        <strain evidence="2">G02</strain>
    </source>
</reference>
<feature type="domain" description="Reverse transcriptase" evidence="1">
    <location>
        <begin position="28"/>
        <end position="106"/>
    </location>
</feature>
<protein>
    <recommendedName>
        <fullName evidence="1">Reverse transcriptase domain-containing protein</fullName>
    </recommendedName>
</protein>
<comment type="caution">
    <text evidence="2">The sequence shown here is derived from an EMBL/GenBank/DDBJ whole genome shotgun (WGS) entry which is preliminary data.</text>
</comment>
<reference evidence="2" key="1">
    <citation type="submission" date="2020-06" db="EMBL/GenBank/DDBJ databases">
        <authorList>
            <person name="Li T."/>
            <person name="Hu X."/>
            <person name="Zhang T."/>
            <person name="Song X."/>
            <person name="Zhang H."/>
            <person name="Dai N."/>
            <person name="Sheng W."/>
            <person name="Hou X."/>
            <person name="Wei L."/>
        </authorList>
    </citation>
    <scope>NUCLEOTIDE SEQUENCE</scope>
    <source>
        <strain evidence="2">G02</strain>
        <tissue evidence="2">Leaf</tissue>
    </source>
</reference>
<sequence>MELWHALLKVRVHTHPDFLYHWKCREVGLISLCFADDVLVFCSGSPQSARIIQSVLTEFAALSGLRPNPTKSQVILSRAVQAGRQNILDILGFPEGSLPLKYLGVPLVSSRLKIADCQGLIGKLEGRLAGWGHLNFSFAGRVQLIKSVLSSLHTYWASVFILPKAVIAEIEKRIRQFLWKGSSGRGYAKVAWRDVCAPKSVGGLGIRRILHVNQALMLKHVWRILQDDTQSIWVQWVKVHRLRNQTLWVCQSRAASWCWRKLLKLCTLLLPGLEFRVGDGRKFRLWTDHWHPRGPLILSFRGGRGLRGYRRCLSGVSNTARAVVLAIGI</sequence>